<sequence>RDASFEKFMRARPLAYAFEIPENAGKKPKSKKKKRRSQKEPEIFITQETAPVKKLKIQKNSAGVDGAWQCTENEPEMDLSFLDPSSQTVTEYTLVLRSDKSCVRRQLNAANNAAKIFHQKIYW</sequence>
<keyword evidence="3" id="KW-1185">Reference proteome</keyword>
<dbReference type="Proteomes" id="UP000594262">
    <property type="component" value="Unplaced"/>
</dbReference>
<dbReference type="EnsemblMetazoa" id="CLYHEMT012663.1">
    <property type="protein sequence ID" value="CLYHEMP012663.1"/>
    <property type="gene ID" value="CLYHEMG012663"/>
</dbReference>
<protein>
    <submittedName>
        <fullName evidence="2">Uncharacterized protein</fullName>
    </submittedName>
</protein>
<evidence type="ECO:0000256" key="1">
    <source>
        <dbReference type="SAM" id="MobiDB-lite"/>
    </source>
</evidence>
<organism evidence="2 3">
    <name type="scientific">Clytia hemisphaerica</name>
    <dbReference type="NCBI Taxonomy" id="252671"/>
    <lineage>
        <taxon>Eukaryota</taxon>
        <taxon>Metazoa</taxon>
        <taxon>Cnidaria</taxon>
        <taxon>Hydrozoa</taxon>
        <taxon>Hydroidolina</taxon>
        <taxon>Leptothecata</taxon>
        <taxon>Obeliida</taxon>
        <taxon>Clytiidae</taxon>
        <taxon>Clytia</taxon>
    </lineage>
</organism>
<proteinExistence type="predicted"/>
<feature type="compositionally biased region" description="Basic residues" evidence="1">
    <location>
        <begin position="26"/>
        <end position="37"/>
    </location>
</feature>
<dbReference type="AlphaFoldDB" id="A0A7M5VH68"/>
<feature type="region of interest" description="Disordered" evidence="1">
    <location>
        <begin position="19"/>
        <end position="42"/>
    </location>
</feature>
<reference evidence="2" key="1">
    <citation type="submission" date="2021-01" db="UniProtKB">
        <authorList>
            <consortium name="EnsemblMetazoa"/>
        </authorList>
    </citation>
    <scope>IDENTIFICATION</scope>
</reference>
<accession>A0A7M5VH68</accession>
<evidence type="ECO:0000313" key="2">
    <source>
        <dbReference type="EnsemblMetazoa" id="CLYHEMP012663.1"/>
    </source>
</evidence>
<evidence type="ECO:0000313" key="3">
    <source>
        <dbReference type="Proteomes" id="UP000594262"/>
    </source>
</evidence>
<name>A0A7M5VH68_9CNID</name>